<comment type="caution">
    <text evidence="2">The sequence shown here is derived from an EMBL/GenBank/DDBJ whole genome shotgun (WGS) entry which is preliminary data.</text>
</comment>
<proteinExistence type="predicted"/>
<name>A0A5B0R4M3_PUCGR</name>
<dbReference type="EMBL" id="VDEP01000243">
    <property type="protein sequence ID" value="KAA1120516.1"/>
    <property type="molecule type" value="Genomic_DNA"/>
</dbReference>
<dbReference type="Proteomes" id="UP000325313">
    <property type="component" value="Unassembled WGS sequence"/>
</dbReference>
<feature type="region of interest" description="Disordered" evidence="1">
    <location>
        <begin position="32"/>
        <end position="60"/>
    </location>
</feature>
<sequence length="83" mass="9249">MAPKHKPNQTQIQADLKDEQILQSVLLADPFGAQHSWGPLSRQANDEDEEEDGNHKTGEGLPWVRQFLDFSINGQPQTVSLIG</sequence>
<reference evidence="2 3" key="1">
    <citation type="submission" date="2019-05" db="EMBL/GenBank/DDBJ databases">
        <title>Emergence of the Ug99 lineage of the wheat stem rust pathogen through somatic hybridization.</title>
        <authorList>
            <person name="Li F."/>
            <person name="Upadhyaya N.M."/>
            <person name="Sperschneider J."/>
            <person name="Matny O."/>
            <person name="Nguyen-Phuc H."/>
            <person name="Mago R."/>
            <person name="Raley C."/>
            <person name="Miller M.E."/>
            <person name="Silverstein K.A.T."/>
            <person name="Henningsen E."/>
            <person name="Hirsch C.D."/>
            <person name="Visser B."/>
            <person name="Pretorius Z.A."/>
            <person name="Steffenson B.J."/>
            <person name="Schwessinger B."/>
            <person name="Dodds P.N."/>
            <person name="Figueroa M."/>
        </authorList>
    </citation>
    <scope>NUCLEOTIDE SEQUENCE [LARGE SCALE GENOMIC DNA]</scope>
    <source>
        <strain evidence="2 3">Ug99</strain>
    </source>
</reference>
<evidence type="ECO:0000313" key="3">
    <source>
        <dbReference type="Proteomes" id="UP000325313"/>
    </source>
</evidence>
<accession>A0A5B0R4M3</accession>
<organism evidence="2 3">
    <name type="scientific">Puccinia graminis f. sp. tritici</name>
    <dbReference type="NCBI Taxonomy" id="56615"/>
    <lineage>
        <taxon>Eukaryota</taxon>
        <taxon>Fungi</taxon>
        <taxon>Dikarya</taxon>
        <taxon>Basidiomycota</taxon>
        <taxon>Pucciniomycotina</taxon>
        <taxon>Pucciniomycetes</taxon>
        <taxon>Pucciniales</taxon>
        <taxon>Pucciniaceae</taxon>
        <taxon>Puccinia</taxon>
    </lineage>
</organism>
<protein>
    <submittedName>
        <fullName evidence="2">Uncharacterized protein</fullName>
    </submittedName>
</protein>
<dbReference type="AlphaFoldDB" id="A0A5B0R4M3"/>
<evidence type="ECO:0000313" key="2">
    <source>
        <dbReference type="EMBL" id="KAA1120516.1"/>
    </source>
</evidence>
<evidence type="ECO:0000256" key="1">
    <source>
        <dbReference type="SAM" id="MobiDB-lite"/>
    </source>
</evidence>
<gene>
    <name evidence="2" type="ORF">PGTUg99_010401</name>
</gene>